<protein>
    <submittedName>
        <fullName evidence="1">Uncharacterized protein</fullName>
    </submittedName>
</protein>
<dbReference type="STRING" id="745368.SAMN02745178_00915"/>
<organism evidence="1 2">
    <name type="scientific">Gemmiger formicilis</name>
    <dbReference type="NCBI Taxonomy" id="745368"/>
    <lineage>
        <taxon>Bacteria</taxon>
        <taxon>Bacillati</taxon>
        <taxon>Bacillota</taxon>
        <taxon>Clostridia</taxon>
        <taxon>Eubacteriales</taxon>
        <taxon>Gemmiger</taxon>
    </lineage>
</organism>
<gene>
    <name evidence="1" type="ORF">SAMN02745178_00915</name>
</gene>
<dbReference type="Proteomes" id="UP000190286">
    <property type="component" value="Unassembled WGS sequence"/>
</dbReference>
<name>A0A1T4WQS7_9FIRM</name>
<dbReference type="AlphaFoldDB" id="A0A1T4WQS7"/>
<proteinExistence type="predicted"/>
<dbReference type="EMBL" id="FUYF01000003">
    <property type="protein sequence ID" value="SKA79218.1"/>
    <property type="molecule type" value="Genomic_DNA"/>
</dbReference>
<evidence type="ECO:0000313" key="2">
    <source>
        <dbReference type="Proteomes" id="UP000190286"/>
    </source>
</evidence>
<accession>A0A1T4WQS7</accession>
<keyword evidence="2" id="KW-1185">Reference proteome</keyword>
<reference evidence="1 2" key="1">
    <citation type="submission" date="2017-02" db="EMBL/GenBank/DDBJ databases">
        <authorList>
            <person name="Peterson S.W."/>
        </authorList>
    </citation>
    <scope>NUCLEOTIDE SEQUENCE [LARGE SCALE GENOMIC DNA]</scope>
    <source>
        <strain evidence="1 2">ATCC 27749</strain>
    </source>
</reference>
<evidence type="ECO:0000313" key="1">
    <source>
        <dbReference type="EMBL" id="SKA79218.1"/>
    </source>
</evidence>
<sequence length="55" mass="6220">MRIDPFPVRLEQELKYALAYAALVSAAANGRLPRDICQRTNVGYARKCGVLRREV</sequence>